<dbReference type="InterPro" id="IPR003323">
    <property type="entry name" value="OTU_dom"/>
</dbReference>
<dbReference type="PANTHER" id="PTHR31233">
    <property type="entry name" value="BICAUDAL D FAMILY MEMBER"/>
    <property type="match status" value="1"/>
</dbReference>
<feature type="compositionally biased region" description="Polar residues" evidence="4">
    <location>
        <begin position="1148"/>
        <end position="1158"/>
    </location>
</feature>
<dbReference type="GeneID" id="36341616"/>
<dbReference type="STRING" id="6210.W6UDP4"/>
<dbReference type="GO" id="GO:0005829">
    <property type="term" value="C:cytosol"/>
    <property type="evidence" value="ECO:0007669"/>
    <property type="project" value="TreeGrafter"/>
</dbReference>
<dbReference type="RefSeq" id="XP_024350369.1">
    <property type="nucleotide sequence ID" value="XM_024495150.1"/>
</dbReference>
<reference evidence="6 7" key="1">
    <citation type="journal article" date="2013" name="Nat. Genet.">
        <title>The genome of the hydatid tapeworm Echinococcus granulosus.</title>
        <authorList>
            <person name="Zheng H."/>
            <person name="Zhang W."/>
            <person name="Zhang L."/>
            <person name="Zhang Z."/>
            <person name="Li J."/>
            <person name="Lu G."/>
            <person name="Zhu Y."/>
            <person name="Wang Y."/>
            <person name="Huang Y."/>
            <person name="Liu J."/>
            <person name="Kang H."/>
            <person name="Chen J."/>
            <person name="Wang L."/>
            <person name="Chen A."/>
            <person name="Yu S."/>
            <person name="Gao Z."/>
            <person name="Jin L."/>
            <person name="Gu W."/>
            <person name="Wang Z."/>
            <person name="Zhao L."/>
            <person name="Shi B."/>
            <person name="Wen H."/>
            <person name="Lin R."/>
            <person name="Jones M.K."/>
            <person name="Brejova B."/>
            <person name="Vinar T."/>
            <person name="Zhao G."/>
            <person name="McManus D.P."/>
            <person name="Chen Z."/>
            <person name="Zhou Y."/>
            <person name="Wang S."/>
        </authorList>
    </citation>
    <scope>NUCLEOTIDE SEQUENCE [LARGE SCALE GENOMIC DNA]</scope>
</reference>
<dbReference type="GO" id="GO:0034452">
    <property type="term" value="F:dynactin binding"/>
    <property type="evidence" value="ECO:0007669"/>
    <property type="project" value="TreeGrafter"/>
</dbReference>
<feature type="compositionally biased region" description="Polar residues" evidence="4">
    <location>
        <begin position="131"/>
        <end position="147"/>
    </location>
</feature>
<comment type="caution">
    <text evidence="6">The sequence shown here is derived from an EMBL/GenBank/DDBJ whole genome shotgun (WGS) entry which is preliminary data.</text>
</comment>
<comment type="similarity">
    <text evidence="1">Belongs to the BicD family.</text>
</comment>
<proteinExistence type="inferred from homology"/>
<dbReference type="KEGG" id="egl:EGR_05901"/>
<feature type="compositionally biased region" description="Polar residues" evidence="4">
    <location>
        <begin position="593"/>
        <end position="604"/>
    </location>
</feature>
<dbReference type="GO" id="GO:0072393">
    <property type="term" value="P:microtubule anchoring at microtubule organizing center"/>
    <property type="evidence" value="ECO:0007669"/>
    <property type="project" value="TreeGrafter"/>
</dbReference>
<evidence type="ECO:0000256" key="3">
    <source>
        <dbReference type="SAM" id="Coils"/>
    </source>
</evidence>
<dbReference type="GO" id="GO:0070507">
    <property type="term" value="P:regulation of microtubule cytoskeleton organization"/>
    <property type="evidence" value="ECO:0007669"/>
    <property type="project" value="TreeGrafter"/>
</dbReference>
<dbReference type="EMBL" id="APAU02000048">
    <property type="protein sequence ID" value="EUB59173.1"/>
    <property type="molecule type" value="Genomic_DNA"/>
</dbReference>
<dbReference type="FunFam" id="3.90.70.80:FF:000018">
    <property type="entry name" value="OTU domain-containing protein 5-B"/>
    <property type="match status" value="1"/>
</dbReference>
<name>W6UDP4_ECHGR</name>
<feature type="coiled-coil region" evidence="3">
    <location>
        <begin position="1066"/>
        <end position="1100"/>
    </location>
</feature>
<dbReference type="OrthoDB" id="10069295at2759"/>
<feature type="region of interest" description="Disordered" evidence="4">
    <location>
        <begin position="989"/>
        <end position="1019"/>
    </location>
</feature>
<feature type="region of interest" description="Disordered" evidence="4">
    <location>
        <begin position="1549"/>
        <end position="1590"/>
    </location>
</feature>
<evidence type="ECO:0000256" key="1">
    <source>
        <dbReference type="ARBA" id="ARBA00010061"/>
    </source>
</evidence>
<feature type="region of interest" description="Disordered" evidence="4">
    <location>
        <begin position="1148"/>
        <end position="1180"/>
    </location>
</feature>
<dbReference type="SUPFAM" id="SSF54001">
    <property type="entry name" value="Cysteine proteinases"/>
    <property type="match status" value="1"/>
</dbReference>
<keyword evidence="7" id="KW-1185">Reference proteome</keyword>
<feature type="region of interest" description="Disordered" evidence="4">
    <location>
        <begin position="400"/>
        <end position="441"/>
    </location>
</feature>
<evidence type="ECO:0000256" key="4">
    <source>
        <dbReference type="SAM" id="MobiDB-lite"/>
    </source>
</evidence>
<feature type="coiled-coil region" evidence="3">
    <location>
        <begin position="934"/>
        <end position="982"/>
    </location>
</feature>
<organism evidence="6 7">
    <name type="scientific">Echinococcus granulosus</name>
    <name type="common">Hydatid tapeworm</name>
    <dbReference type="NCBI Taxonomy" id="6210"/>
    <lineage>
        <taxon>Eukaryota</taxon>
        <taxon>Metazoa</taxon>
        <taxon>Spiralia</taxon>
        <taxon>Lophotrochozoa</taxon>
        <taxon>Platyhelminthes</taxon>
        <taxon>Cestoda</taxon>
        <taxon>Eucestoda</taxon>
        <taxon>Cyclophyllidea</taxon>
        <taxon>Taeniidae</taxon>
        <taxon>Echinococcus</taxon>
        <taxon>Echinococcus granulosus group</taxon>
    </lineage>
</organism>
<evidence type="ECO:0000313" key="6">
    <source>
        <dbReference type="EMBL" id="EUB59173.1"/>
    </source>
</evidence>
<dbReference type="Pfam" id="PF09730">
    <property type="entry name" value="BicD"/>
    <property type="match status" value="2"/>
</dbReference>
<feature type="region of interest" description="Disordered" evidence="4">
    <location>
        <begin position="128"/>
        <end position="147"/>
    </location>
</feature>
<dbReference type="PANTHER" id="PTHR31233:SF6">
    <property type="entry name" value="PROTEIN BICAUDAL D"/>
    <property type="match status" value="1"/>
</dbReference>
<feature type="domain" description="OTU" evidence="5">
    <location>
        <begin position="202"/>
        <end position="324"/>
    </location>
</feature>
<dbReference type="InterPro" id="IPR038765">
    <property type="entry name" value="Papain-like_cys_pep_sf"/>
</dbReference>
<dbReference type="Pfam" id="PF02338">
    <property type="entry name" value="OTU"/>
    <property type="match status" value="1"/>
</dbReference>
<protein>
    <submittedName>
        <fullName evidence="6">Protein bicaudal D</fullName>
    </submittedName>
</protein>
<gene>
    <name evidence="6" type="ORF">EGR_05901</name>
</gene>
<feature type="region of interest" description="Disordered" evidence="4">
    <location>
        <begin position="48"/>
        <end position="114"/>
    </location>
</feature>
<evidence type="ECO:0000256" key="2">
    <source>
        <dbReference type="ARBA" id="ARBA00023054"/>
    </source>
</evidence>
<dbReference type="PROSITE" id="PS50802">
    <property type="entry name" value="OTU"/>
    <property type="match status" value="1"/>
</dbReference>
<dbReference type="CDD" id="cd22752">
    <property type="entry name" value="OTU_OTUD5-like"/>
    <property type="match status" value="1"/>
</dbReference>
<feature type="region of interest" description="Disordered" evidence="4">
    <location>
        <begin position="162"/>
        <end position="186"/>
    </location>
</feature>
<feature type="region of interest" description="Disordered" evidence="4">
    <location>
        <begin position="1"/>
        <end position="29"/>
    </location>
</feature>
<feature type="compositionally biased region" description="Basic and acidic residues" evidence="4">
    <location>
        <begin position="58"/>
        <end position="67"/>
    </location>
</feature>
<dbReference type="InterPro" id="IPR018477">
    <property type="entry name" value="BICD"/>
</dbReference>
<feature type="region of interest" description="Disordered" evidence="4">
    <location>
        <begin position="593"/>
        <end position="632"/>
    </location>
</feature>
<dbReference type="GO" id="GO:0005794">
    <property type="term" value="C:Golgi apparatus"/>
    <property type="evidence" value="ECO:0007669"/>
    <property type="project" value="TreeGrafter"/>
</dbReference>
<dbReference type="CTD" id="36341616"/>
<dbReference type="OMA" id="HIPANML"/>
<dbReference type="Proteomes" id="UP000019149">
    <property type="component" value="Unassembled WGS sequence"/>
</dbReference>
<evidence type="ECO:0000259" key="5">
    <source>
        <dbReference type="PROSITE" id="PS50802"/>
    </source>
</evidence>
<feature type="coiled-coil region" evidence="3">
    <location>
        <begin position="633"/>
        <end position="874"/>
    </location>
</feature>
<feature type="compositionally biased region" description="Polar residues" evidence="4">
    <location>
        <begin position="68"/>
        <end position="80"/>
    </location>
</feature>
<sequence length="1590" mass="176904">MVARRNSEEDSEGKSVQDSSSDTSEEDLDYLIDSVLGNLSVYPSNTKVMTIKNRKERSKHDRSEKPSNVESTASPQNESHTFGVRRHTSGSRGQTSSRIRNRQNRGHASSTVMRQNRYAFAQYATAADSRLSPTSVNRHWSNSNEPTKNIRDRLVECSEVTDLGTGNNSEDEYGRVSENTSPNSSKLEDNALDQILKEKKGWKVVRVHGDGACLFRSVSHQVFGDEEKHDIIRKQVVDYMCKNREHFSQYVTEDFDRYLHRKRQPNCFGNHLEIQAISELYNRPVEIYYNNVVPINVFHAEYSHDVPIRLGYYGRTHYNSIIDPCKPSFGHGLGMPNYQPGLPEKDLVKQAIRESETSELEEAMLRDKLAESENKQLEDCIAEHVLRESLYEHMKARLDGQAAERQRMASPPQSVSPGLRESTPPPLSTSNLVPSSTSASQVPCSSSCSSALPSSSTSIKPSSSNTVVDVPGSAATLTAAAASVAAASASSDPAASDFAVLRYIPANMLGRSASMILTTFTFYSIGFFVKASFVLFFPPSPTLTTVFDMSDDDVLAMVLEQSRSEYIEGLRAAYRGEDDDFEERGRPTAQSYFRQNLEPSQPSAALSKDYSSGSGGCGGSDDPNRDVMSSSPLDNCREEIQQLRNSLKEALREKYEAAQCGLKLLEEKESLQAKLDESEELLEQLRRELQLTQEKCDEQNELHRKMNRVGFQEEDDLLSRSANREEQLSGRIRDLEHDLKSTKAKYERQMAENDKLHQMMQEIQAKYDSVEKTRLELKQEIKAMKVVETRLLSELDELESENLELQKNVLALKTSQIEFESLKHELKRGQEENDQMHVLLEEVTRLKRITEKSLEEALESLQIEREQRHNLKKELDSRLAYESFYHLNSIQNGLAQSAQLQLFNTSESLEHSNSSVNIAHKGDDLFSELKLSESTQLKAEMTELQHKLEEAQRSAELASSEVNSKQERINQLQNELDLVMGVQRRADNEFESNANSDGTDAAATTGGEEDSASAGLKRTLRQTETRYSVALRQIASMQHELWRYQELEKVNADPALADEEGLKAEVLRLRKELECRAEEIKHLEERVDNGAEEAQQAGLKTAVVSVCLRRGFADLLKLYMLVCSELKETPSKQVCELAARASVSLDANASTDDSTASDPTVDASAAGTAVSTSPTSTEQVSPEMLAKQVEDHIAIVSHLRRAVQMYAEKNARLAQNVLVANILVPQVIDAAACGVGSVPTIGVQVELSISLAAFNCPSDRNLLQAGLIDRQKLVARGVGLATNGSSKRTDEAVEELQAEILQLRSKLSIKREQVASLRSVLKKNKSVAETALANLKQKYENEKAIVTDTLRALRSELKMLKEDAFTYTSIRAMFTEKHEEFVQQMDQLQQKLNKAEEEKRTLNSILRLAIQQKLNLTQQLEALEMERLAANPASARMAAEAAPVIPKLYYCPRGVCPQSSVSGQQPCGRFVASRQLRLYAGVDPTTGVTTAPPIFTPAAAAATPQAAPQTPLVSPPPTAPWLHAAPQLHCPPHPVAAAATAFNFATAASPRTPVTQPPVFPSPVTAPHLLKVNNSNRPQVRPRRQQNDVE</sequence>
<dbReference type="GO" id="GO:0008093">
    <property type="term" value="F:cytoskeletal anchor activity"/>
    <property type="evidence" value="ECO:0007669"/>
    <property type="project" value="InterPro"/>
</dbReference>
<accession>W6UDP4</accession>
<feature type="coiled-coil region" evidence="3">
    <location>
        <begin position="1286"/>
        <end position="1426"/>
    </location>
</feature>
<feature type="compositionally biased region" description="Basic and acidic residues" evidence="4">
    <location>
        <begin position="1"/>
        <end position="15"/>
    </location>
</feature>
<dbReference type="Gene3D" id="6.10.250.2470">
    <property type="match status" value="1"/>
</dbReference>
<keyword evidence="2 3" id="KW-0175">Coiled coil</keyword>
<dbReference type="GO" id="GO:0070840">
    <property type="term" value="F:dynein complex binding"/>
    <property type="evidence" value="ECO:0007669"/>
    <property type="project" value="InterPro"/>
</dbReference>
<evidence type="ECO:0000313" key="7">
    <source>
        <dbReference type="Proteomes" id="UP000019149"/>
    </source>
</evidence>
<feature type="compositionally biased region" description="Polar residues" evidence="4">
    <location>
        <begin position="1169"/>
        <end position="1180"/>
    </location>
</feature>
<dbReference type="Gene3D" id="3.90.70.80">
    <property type="match status" value="1"/>
</dbReference>